<evidence type="ECO:0000256" key="3">
    <source>
        <dbReference type="ARBA" id="ARBA00022989"/>
    </source>
</evidence>
<dbReference type="AlphaFoldDB" id="A0A7R9HXG1"/>
<feature type="transmembrane region" description="Helical" evidence="6">
    <location>
        <begin position="478"/>
        <end position="504"/>
    </location>
</feature>
<evidence type="ECO:0000256" key="6">
    <source>
        <dbReference type="SAM" id="Phobius"/>
    </source>
</evidence>
<feature type="region of interest" description="Disordered" evidence="5">
    <location>
        <begin position="688"/>
        <end position="713"/>
    </location>
</feature>
<keyword evidence="4 6" id="KW-0472">Membrane</keyword>
<dbReference type="Pfam" id="PF00083">
    <property type="entry name" value="Sugar_tr"/>
    <property type="match status" value="1"/>
</dbReference>
<dbReference type="GO" id="GO:0022857">
    <property type="term" value="F:transmembrane transporter activity"/>
    <property type="evidence" value="ECO:0007669"/>
    <property type="project" value="InterPro"/>
</dbReference>
<dbReference type="PANTHER" id="PTHR24064">
    <property type="entry name" value="SOLUTE CARRIER FAMILY 22 MEMBER"/>
    <property type="match status" value="1"/>
</dbReference>
<feature type="transmembrane region" description="Helical" evidence="6">
    <location>
        <begin position="173"/>
        <end position="193"/>
    </location>
</feature>
<keyword evidence="3 6" id="KW-1133">Transmembrane helix</keyword>
<proteinExistence type="predicted"/>
<feature type="transmembrane region" description="Helical" evidence="6">
    <location>
        <begin position="200"/>
        <end position="220"/>
    </location>
</feature>
<keyword evidence="2 6" id="KW-0812">Transmembrane</keyword>
<evidence type="ECO:0000256" key="4">
    <source>
        <dbReference type="ARBA" id="ARBA00023136"/>
    </source>
</evidence>
<protein>
    <submittedName>
        <fullName evidence="7">Uncharacterized protein</fullName>
    </submittedName>
</protein>
<dbReference type="EMBL" id="OD564605">
    <property type="protein sequence ID" value="CAD7439133.1"/>
    <property type="molecule type" value="Genomic_DNA"/>
</dbReference>
<dbReference type="InterPro" id="IPR005828">
    <property type="entry name" value="MFS_sugar_transport-like"/>
</dbReference>
<organism evidence="7">
    <name type="scientific">Timema bartmani</name>
    <dbReference type="NCBI Taxonomy" id="61472"/>
    <lineage>
        <taxon>Eukaryota</taxon>
        <taxon>Metazoa</taxon>
        <taxon>Ecdysozoa</taxon>
        <taxon>Arthropoda</taxon>
        <taxon>Hexapoda</taxon>
        <taxon>Insecta</taxon>
        <taxon>Pterygota</taxon>
        <taxon>Neoptera</taxon>
        <taxon>Polyneoptera</taxon>
        <taxon>Phasmatodea</taxon>
        <taxon>Timematodea</taxon>
        <taxon>Timematoidea</taxon>
        <taxon>Timematidae</taxon>
        <taxon>Timema</taxon>
    </lineage>
</organism>
<dbReference type="SUPFAM" id="SSF103473">
    <property type="entry name" value="MFS general substrate transporter"/>
    <property type="match status" value="1"/>
</dbReference>
<evidence type="ECO:0000256" key="5">
    <source>
        <dbReference type="SAM" id="MobiDB-lite"/>
    </source>
</evidence>
<sequence length="713" mass="78545">MPHGERAVEELLKAVGGAWTQLPLLALLAGVCALSLNTQLLAFVTPDHWCYNTGVAAIQTQLPLSPQDAKKFSLPPVTIGESRRHTASVRGIVDLVSTYSQCERYDGDLVAAYISWTAAKRPPFIKDIQGVSAPRNLSVRTCDQGWVYNYTNFYITLTTQSNWVCGDAWRPHFVHLAFWVAAGFGALGFGIIAERFGESLVIIVALSTTLAGQVLTLATTNFLSVMLARIVVGLPYLAIRFISISHVMGMCESRHRVWPFMVLLFSQTVTALIVTATILAVSSWWFLALGSAVVCAVCLLVTWRLFLESPWWLLSRGRHAESQTVLYKMAAINRRQPPALDADNLQKLSEILQVAPGGSTMHCCCQDNIPFSLLEPRVVPRTLCRRHTVVLNLVWMLCGIGYYGHHQMSPHVLSAATNTRLAVPTMFQACWYTSLSELAVCLLPFLLGHHHARWMTGTLAAATALLAATALMRTTVSTAVPLVVAALARLMLTCSLCAGLHLTYSLRDTRLGLMNVAVTESLAGLATAVAPVLNYMQTLVHIHSVMQQTLVDTHSVLQQTLVDTHSVLQQTLVDTHSVMQQTLVDNHSVLQQTLVDTHSVLQQTLVDNHSVLQQTLVDNHFVLQQLLILTFQASTNHRLPPLLLACVSFLGAMLSLALPSGTAAICLTENYSNSLFHRARRLIQQRKLRAKTKTSRQDTNPSPSVSYNQLYFT</sequence>
<dbReference type="GO" id="GO:0016020">
    <property type="term" value="C:membrane"/>
    <property type="evidence" value="ECO:0007669"/>
    <property type="project" value="UniProtKB-SubCell"/>
</dbReference>
<comment type="subcellular location">
    <subcellularLocation>
        <location evidence="1">Membrane</location>
        <topology evidence="1">Multi-pass membrane protein</topology>
    </subcellularLocation>
</comment>
<evidence type="ECO:0000313" key="7">
    <source>
        <dbReference type="EMBL" id="CAD7439133.1"/>
    </source>
</evidence>
<dbReference type="Gene3D" id="1.20.1250.20">
    <property type="entry name" value="MFS general substrate transporter like domains"/>
    <property type="match status" value="1"/>
</dbReference>
<feature type="transmembrane region" description="Helical" evidence="6">
    <location>
        <begin position="226"/>
        <end position="245"/>
    </location>
</feature>
<evidence type="ECO:0000256" key="1">
    <source>
        <dbReference type="ARBA" id="ARBA00004141"/>
    </source>
</evidence>
<dbReference type="InterPro" id="IPR036259">
    <property type="entry name" value="MFS_trans_sf"/>
</dbReference>
<feature type="transmembrane region" description="Helical" evidence="6">
    <location>
        <begin position="257"/>
        <end position="278"/>
    </location>
</feature>
<gene>
    <name evidence="7" type="ORF">TBIB3V08_LOCUS1710</name>
</gene>
<feature type="transmembrane region" description="Helical" evidence="6">
    <location>
        <begin position="454"/>
        <end position="472"/>
    </location>
</feature>
<name>A0A7R9HXG1_9NEOP</name>
<feature type="transmembrane region" description="Helical" evidence="6">
    <location>
        <begin position="389"/>
        <end position="405"/>
    </location>
</feature>
<reference evidence="7" key="1">
    <citation type="submission" date="2020-11" db="EMBL/GenBank/DDBJ databases">
        <authorList>
            <person name="Tran Van P."/>
        </authorList>
    </citation>
    <scope>NUCLEOTIDE SEQUENCE</scope>
</reference>
<feature type="transmembrane region" description="Helical" evidence="6">
    <location>
        <begin position="284"/>
        <end position="306"/>
    </location>
</feature>
<feature type="transmembrane region" description="Helical" evidence="6">
    <location>
        <begin position="425"/>
        <end position="447"/>
    </location>
</feature>
<evidence type="ECO:0000256" key="2">
    <source>
        <dbReference type="ARBA" id="ARBA00022692"/>
    </source>
</evidence>
<feature type="compositionally biased region" description="Polar residues" evidence="5">
    <location>
        <begin position="697"/>
        <end position="713"/>
    </location>
</feature>
<accession>A0A7R9HXG1</accession>